<keyword evidence="1" id="KW-0472">Membrane</keyword>
<name>A0A1G1UZZ9_9BACT</name>
<keyword evidence="1" id="KW-1133">Transmembrane helix</keyword>
<dbReference type="EMBL" id="MHBW01000023">
    <property type="protein sequence ID" value="OGY08704.1"/>
    <property type="molecule type" value="Genomic_DNA"/>
</dbReference>
<evidence type="ECO:0000313" key="3">
    <source>
        <dbReference type="EMBL" id="OGY08704.1"/>
    </source>
</evidence>
<keyword evidence="1" id="KW-0812">Transmembrane</keyword>
<comment type="caution">
    <text evidence="3">The sequence shown here is derived from an EMBL/GenBank/DDBJ whole genome shotgun (WGS) entry which is preliminary data.</text>
</comment>
<proteinExistence type="predicted"/>
<dbReference type="Pfam" id="PF00188">
    <property type="entry name" value="CAP"/>
    <property type="match status" value="1"/>
</dbReference>
<organism evidence="3 4">
    <name type="scientific">Candidatus Blackburnbacteria bacterium RIFCSPHIGHO2_01_FULL_43_15b</name>
    <dbReference type="NCBI Taxonomy" id="1797513"/>
    <lineage>
        <taxon>Bacteria</taxon>
        <taxon>Candidatus Blackburniibacteriota</taxon>
    </lineage>
</organism>
<gene>
    <name evidence="3" type="ORF">A2782_04265</name>
</gene>
<feature type="transmembrane region" description="Helical" evidence="1">
    <location>
        <begin position="21"/>
        <end position="42"/>
    </location>
</feature>
<dbReference type="CDD" id="cd05379">
    <property type="entry name" value="CAP_bacterial"/>
    <property type="match status" value="1"/>
</dbReference>
<dbReference type="InterPro" id="IPR014044">
    <property type="entry name" value="CAP_dom"/>
</dbReference>
<reference evidence="3 4" key="1">
    <citation type="journal article" date="2016" name="Nat. Commun.">
        <title>Thousands of microbial genomes shed light on interconnected biogeochemical processes in an aquifer system.</title>
        <authorList>
            <person name="Anantharaman K."/>
            <person name="Brown C.T."/>
            <person name="Hug L.A."/>
            <person name="Sharon I."/>
            <person name="Castelle C.J."/>
            <person name="Probst A.J."/>
            <person name="Thomas B.C."/>
            <person name="Singh A."/>
            <person name="Wilkins M.J."/>
            <person name="Karaoz U."/>
            <person name="Brodie E.L."/>
            <person name="Williams K.H."/>
            <person name="Hubbard S.S."/>
            <person name="Banfield J.F."/>
        </authorList>
    </citation>
    <scope>NUCLEOTIDE SEQUENCE [LARGE SCALE GENOMIC DNA]</scope>
</reference>
<dbReference type="SUPFAM" id="SSF55797">
    <property type="entry name" value="PR-1-like"/>
    <property type="match status" value="1"/>
</dbReference>
<accession>A0A1G1UZZ9</accession>
<evidence type="ECO:0000259" key="2">
    <source>
        <dbReference type="Pfam" id="PF00188"/>
    </source>
</evidence>
<evidence type="ECO:0000256" key="1">
    <source>
        <dbReference type="SAM" id="Phobius"/>
    </source>
</evidence>
<dbReference type="Gene3D" id="3.40.33.10">
    <property type="entry name" value="CAP"/>
    <property type="match status" value="1"/>
</dbReference>
<protein>
    <recommendedName>
        <fullName evidence="2">SCP domain-containing protein</fullName>
    </recommendedName>
</protein>
<feature type="transmembrane region" description="Helical" evidence="1">
    <location>
        <begin position="230"/>
        <end position="249"/>
    </location>
</feature>
<dbReference type="PANTHER" id="PTHR31157:SF1">
    <property type="entry name" value="SCP DOMAIN-CONTAINING PROTEIN"/>
    <property type="match status" value="1"/>
</dbReference>
<dbReference type="Proteomes" id="UP000177967">
    <property type="component" value="Unassembled WGS sequence"/>
</dbReference>
<dbReference type="InterPro" id="IPR035940">
    <property type="entry name" value="CAP_sf"/>
</dbReference>
<evidence type="ECO:0000313" key="4">
    <source>
        <dbReference type="Proteomes" id="UP000177967"/>
    </source>
</evidence>
<sequence>MPTVLLRLFFPHPHNKHRAHILHPLSFAFFVSLFIGLEFLILTHPDVASKVLGATANITPASIIELTNQRRAKEGLPTLKEDSVLDKAAQEKGADMMARNYWAHNAPDGTTPWHFFNEVGYSYRYAGENLARDFTQSEDIVDAWIASSSHRENLLSQRYEDIGVAVVEGNLKGINTILVVQMFGTKLNNVLPMVEKTTTLRVEPVNSLVQGEKVQLVSQVGGMFAATKTLGIGLLVFIIFILIADIFVVQIKRIDRHASRSSAHVMFLVVILFIVLIFEGGKIF</sequence>
<dbReference type="STRING" id="1797513.A2782_04265"/>
<feature type="transmembrane region" description="Helical" evidence="1">
    <location>
        <begin position="261"/>
        <end position="278"/>
    </location>
</feature>
<dbReference type="AlphaFoldDB" id="A0A1G1UZZ9"/>
<feature type="domain" description="SCP" evidence="2">
    <location>
        <begin position="65"/>
        <end position="173"/>
    </location>
</feature>
<dbReference type="PANTHER" id="PTHR31157">
    <property type="entry name" value="SCP DOMAIN-CONTAINING PROTEIN"/>
    <property type="match status" value="1"/>
</dbReference>